<sequence>MPDVLPLARTNAEARLFVDLQPCPGCARGRCAFRSSVVTVGDVLASRYSGECATCGQHREYEFRLPEEILPPPAGSVRFGGDDPSQLLDPGEWLWYSDICAQQLPADLTTIGDQELRGARHRLSTAVAAVGEALKFLAPDAESLAPQSFTSDRGRAEYQRNPGRFSRARLEAIRDHYARSLAALN</sequence>
<comment type="caution">
    <text evidence="1">The sequence shown here is derived from an EMBL/GenBank/DDBJ whole genome shotgun (WGS) entry which is preliminary data.</text>
</comment>
<proteinExistence type="predicted"/>
<accession>A0ABS1M3G2</accession>
<reference evidence="1 2" key="1">
    <citation type="submission" date="2021-01" db="EMBL/GenBank/DDBJ databases">
        <title>WGS of actinomycetes isolated from Thailand.</title>
        <authorList>
            <person name="Thawai C."/>
        </authorList>
    </citation>
    <scope>NUCLEOTIDE SEQUENCE [LARGE SCALE GENOMIC DNA]</scope>
    <source>
        <strain evidence="1 2">LPG 2</strain>
    </source>
</reference>
<organism evidence="1 2">
    <name type="scientific">Nocardia acididurans</name>
    <dbReference type="NCBI Taxonomy" id="2802282"/>
    <lineage>
        <taxon>Bacteria</taxon>
        <taxon>Bacillati</taxon>
        <taxon>Actinomycetota</taxon>
        <taxon>Actinomycetes</taxon>
        <taxon>Mycobacteriales</taxon>
        <taxon>Nocardiaceae</taxon>
        <taxon>Nocardia</taxon>
    </lineage>
</organism>
<evidence type="ECO:0000313" key="1">
    <source>
        <dbReference type="EMBL" id="MBL1075187.1"/>
    </source>
</evidence>
<dbReference type="EMBL" id="JAERRJ010000004">
    <property type="protein sequence ID" value="MBL1075187.1"/>
    <property type="molecule type" value="Genomic_DNA"/>
</dbReference>
<evidence type="ECO:0000313" key="2">
    <source>
        <dbReference type="Proteomes" id="UP000602198"/>
    </source>
</evidence>
<dbReference type="RefSeq" id="WP_201946941.1">
    <property type="nucleotide sequence ID" value="NZ_JAERRJ010000004.1"/>
</dbReference>
<protein>
    <submittedName>
        <fullName evidence="1">Uncharacterized protein</fullName>
    </submittedName>
</protein>
<name>A0ABS1M3G2_9NOCA</name>
<dbReference type="Proteomes" id="UP000602198">
    <property type="component" value="Unassembled WGS sequence"/>
</dbReference>
<gene>
    <name evidence="1" type="ORF">JK358_12370</name>
</gene>
<keyword evidence="2" id="KW-1185">Reference proteome</keyword>